<keyword evidence="3" id="KW-0808">Transferase</keyword>
<comment type="caution">
    <text evidence="5">The sequence shown here is derived from an EMBL/GenBank/DDBJ whole genome shotgun (WGS) entry which is preliminary data.</text>
</comment>
<keyword evidence="6" id="KW-1185">Reference proteome</keyword>
<organism evidence="5 6">
    <name type="scientific">Durusdinium trenchii</name>
    <dbReference type="NCBI Taxonomy" id="1381693"/>
    <lineage>
        <taxon>Eukaryota</taxon>
        <taxon>Sar</taxon>
        <taxon>Alveolata</taxon>
        <taxon>Dinophyceae</taxon>
        <taxon>Suessiales</taxon>
        <taxon>Symbiodiniaceae</taxon>
        <taxon>Durusdinium</taxon>
    </lineage>
</organism>
<name>A0ABP0PMP8_9DINO</name>
<protein>
    <recommendedName>
        <fullName evidence="7">Nucleotide-diphospho-sugar transferase domain-containing protein</fullName>
    </recommendedName>
</protein>
<dbReference type="PANTHER" id="PTHR31306">
    <property type="entry name" value="ALPHA-1,6-MANNOSYLTRANSFERASE MNN11-RELATED"/>
    <property type="match status" value="1"/>
</dbReference>
<dbReference type="SUPFAM" id="SSF53448">
    <property type="entry name" value="Nucleotide-diphospho-sugar transferases"/>
    <property type="match status" value="1"/>
</dbReference>
<evidence type="ECO:0000256" key="3">
    <source>
        <dbReference type="ARBA" id="ARBA00022679"/>
    </source>
</evidence>
<comment type="similarity">
    <text evidence="1">Belongs to the glycosyltransferase 34 family.</text>
</comment>
<evidence type="ECO:0000256" key="1">
    <source>
        <dbReference type="ARBA" id="ARBA00005664"/>
    </source>
</evidence>
<dbReference type="Pfam" id="PF05637">
    <property type="entry name" value="Glyco_transf_34"/>
    <property type="match status" value="1"/>
</dbReference>
<reference evidence="5 6" key="1">
    <citation type="submission" date="2024-02" db="EMBL/GenBank/DDBJ databases">
        <authorList>
            <person name="Chen Y."/>
            <person name="Shah S."/>
            <person name="Dougan E. K."/>
            <person name="Thang M."/>
            <person name="Chan C."/>
        </authorList>
    </citation>
    <scope>NUCLEOTIDE SEQUENCE [LARGE SCALE GENOMIC DNA]</scope>
</reference>
<dbReference type="PANTHER" id="PTHR31306:SF4">
    <property type="entry name" value="ALPHA-1,2-GALACTOSYLTRANSFERASE"/>
    <property type="match status" value="1"/>
</dbReference>
<feature type="signal peptide" evidence="4">
    <location>
        <begin position="1"/>
        <end position="25"/>
    </location>
</feature>
<gene>
    <name evidence="5" type="ORF">CCMP2556_LOCUS38112</name>
</gene>
<dbReference type="InterPro" id="IPR008630">
    <property type="entry name" value="Glyco_trans_34"/>
</dbReference>
<dbReference type="Gene3D" id="3.90.550.10">
    <property type="entry name" value="Spore Coat Polysaccharide Biosynthesis Protein SpsA, Chain A"/>
    <property type="match status" value="1"/>
</dbReference>
<evidence type="ECO:0000256" key="4">
    <source>
        <dbReference type="SAM" id="SignalP"/>
    </source>
</evidence>
<evidence type="ECO:0008006" key="7">
    <source>
        <dbReference type="Google" id="ProtNLM"/>
    </source>
</evidence>
<feature type="chain" id="PRO_5046222294" description="Nucleotide-diphospho-sugar transferase domain-containing protein" evidence="4">
    <location>
        <begin position="26"/>
        <end position="555"/>
    </location>
</feature>
<proteinExistence type="inferred from homology"/>
<dbReference type="EMBL" id="CAXAMN010023373">
    <property type="protein sequence ID" value="CAK9077305.1"/>
    <property type="molecule type" value="Genomic_DNA"/>
</dbReference>
<evidence type="ECO:0000313" key="5">
    <source>
        <dbReference type="EMBL" id="CAK9077305.1"/>
    </source>
</evidence>
<dbReference type="InterPro" id="IPR029044">
    <property type="entry name" value="Nucleotide-diphossugar_trans"/>
</dbReference>
<sequence>MWPGACGAHGAWWLLAVRLARPARGEMELSLAEAMPGPVLPPCENGEIPLEEECPGTFWRAYAARLFAARAALFVSPAVAVEALGELLLEATTPFSGAFACPGAIVSSFFALARLLALQRRWRRSLAMLHLGFIFVRDRGFSECSTWPAQGWDVMLAGQALTERVRLLDDESVLSTVSRGFRIDGLRVAVVTICAYAEDAPVRVLCHQNRQLYKMLHGYDVHFFTDASQIDVNIDSQMDVKDGVHKPFFWKVNAVKNVLDTGKYDWALWMDCDAFFMDPGRTIDSVIHMYSANRSIASRLPVGPGVPDQDVASGWHELAEGEASLILAVDSTGINNGVWLLKNSNWSHRFLERWWRSDILSGPGKEHNCSDQSTMLHALLYERAIQLNQTWDSFELPIYPPEVRVARQEHLQSFHAATAQTALSRAWQDGDFIKHHPGCHYYKVPCQQLYQEAQEIFWNKVVLSQTLAAGGVGDASGEQGEAKKGDIKKNGMGALEKLLGSQPLWAISGDQGQATQRSPDIHGFTRWSTALRYWKDEKLMAKISKAPNPTPSGAT</sequence>
<evidence type="ECO:0000256" key="2">
    <source>
        <dbReference type="ARBA" id="ARBA00022676"/>
    </source>
</evidence>
<accession>A0ABP0PMP8</accession>
<keyword evidence="2" id="KW-0328">Glycosyltransferase</keyword>
<evidence type="ECO:0000313" key="6">
    <source>
        <dbReference type="Proteomes" id="UP001642484"/>
    </source>
</evidence>
<dbReference type="Proteomes" id="UP001642484">
    <property type="component" value="Unassembled WGS sequence"/>
</dbReference>
<keyword evidence="4" id="KW-0732">Signal</keyword>